<organism evidence="1">
    <name type="scientific">bioreactor metagenome</name>
    <dbReference type="NCBI Taxonomy" id="1076179"/>
    <lineage>
        <taxon>unclassified sequences</taxon>
        <taxon>metagenomes</taxon>
        <taxon>ecological metagenomes</taxon>
    </lineage>
</organism>
<accession>A0A645FEJ0</accession>
<comment type="caution">
    <text evidence="1">The sequence shown here is derived from an EMBL/GenBank/DDBJ whole genome shotgun (WGS) entry which is preliminary data.</text>
</comment>
<gene>
    <name evidence="1" type="ORF">SDC9_159067</name>
</gene>
<name>A0A645FEJ0_9ZZZZ</name>
<evidence type="ECO:0000313" key="1">
    <source>
        <dbReference type="EMBL" id="MPN11759.1"/>
    </source>
</evidence>
<proteinExistence type="predicted"/>
<dbReference type="EMBL" id="VSSQ01058012">
    <property type="protein sequence ID" value="MPN11759.1"/>
    <property type="molecule type" value="Genomic_DNA"/>
</dbReference>
<protein>
    <submittedName>
        <fullName evidence="1">Uncharacterized protein</fullName>
    </submittedName>
</protein>
<dbReference type="PROSITE" id="PS50889">
    <property type="entry name" value="S4"/>
    <property type="match status" value="1"/>
</dbReference>
<sequence>MLKGHLGEPSAIFVNDMPSNINTEVFNGDIIKVQGAVGGKSPRIQLKEIIKDTSRKAVSINGQEYELKVRAMVNGEIVDDSYEMKDGDVVRFKYTETVREILEELRIPKDSFHIFINDKNAFLDGKIKDGDRIEMKVK</sequence>
<reference evidence="1" key="1">
    <citation type="submission" date="2019-08" db="EMBL/GenBank/DDBJ databases">
        <authorList>
            <person name="Kucharzyk K."/>
            <person name="Murdoch R.W."/>
            <person name="Higgins S."/>
            <person name="Loffler F."/>
        </authorList>
    </citation>
    <scope>NUCLEOTIDE SEQUENCE</scope>
</reference>
<dbReference type="AlphaFoldDB" id="A0A645FEJ0"/>